<dbReference type="HOGENOM" id="CLU_025996_4_4_12"/>
<dbReference type="AlphaFoldDB" id="F5YHI8"/>
<dbReference type="GO" id="GO:0016758">
    <property type="term" value="F:hexosyltransferase activity"/>
    <property type="evidence" value="ECO:0007669"/>
    <property type="project" value="UniProtKB-ARBA"/>
</dbReference>
<evidence type="ECO:0000313" key="4">
    <source>
        <dbReference type="EMBL" id="AEF86394.1"/>
    </source>
</evidence>
<name>F5YHI8_TREPZ</name>
<dbReference type="SUPFAM" id="SSF53448">
    <property type="entry name" value="Nucleotide-diphospho-sugar transferases"/>
    <property type="match status" value="1"/>
</dbReference>
<dbReference type="CDD" id="cd00761">
    <property type="entry name" value="Glyco_tranf_GTA_type"/>
    <property type="match status" value="1"/>
</dbReference>
<protein>
    <submittedName>
        <fullName evidence="4">Glycosyltransferase, group 2 family</fullName>
    </submittedName>
</protein>
<dbReference type="OrthoDB" id="9811884at2"/>
<dbReference type="InterPro" id="IPR029044">
    <property type="entry name" value="Nucleotide-diphossugar_trans"/>
</dbReference>
<proteinExistence type="predicted"/>
<sequence>MIKFSIIIPVYNTAKYLHRCINSCINQTYNNIEIICIDDYSNDNSKEILKQFQKNDTRIKCFFHSKNKSQFIARRTGIENSIGDYILFLDSDDYLNLNACALLKNEIQKTSPDIIQFDSLEVPSNKKRFLPFYNTSKACLEAYLDKENRCSPIVWIKAYARSVIIEAYKSMDDFYASGSEDLYTSIVISFYAKTFGYLKKPLINYSVTTGWTRKREYSLEIYKQWLTSYHTVIVKINEFIAKNIPELKDKCLGMELYLLKDFLFNRIPSDIPKELKFQFFDILPSYFSKEVIYDYFEETIQKSNKYNTYLDFNGSFKSKTKKILKVVLLYIKSLFKLDTIHDRACNKISVNGYTT</sequence>
<keyword evidence="2 4" id="KW-0808">Transferase</keyword>
<dbReference type="Proteomes" id="UP000009223">
    <property type="component" value="Chromosome"/>
</dbReference>
<evidence type="ECO:0000259" key="3">
    <source>
        <dbReference type="Pfam" id="PF00535"/>
    </source>
</evidence>
<accession>F5YHI8</accession>
<dbReference type="InterPro" id="IPR001173">
    <property type="entry name" value="Glyco_trans_2-like"/>
</dbReference>
<dbReference type="eggNOG" id="COG1216">
    <property type="taxonomic scope" value="Bacteria"/>
</dbReference>
<evidence type="ECO:0000256" key="1">
    <source>
        <dbReference type="ARBA" id="ARBA00022676"/>
    </source>
</evidence>
<evidence type="ECO:0000256" key="2">
    <source>
        <dbReference type="ARBA" id="ARBA00022679"/>
    </source>
</evidence>
<dbReference type="KEGG" id="tpi:TREPR_2391"/>
<feature type="domain" description="Glycosyltransferase 2-like" evidence="3">
    <location>
        <begin position="5"/>
        <end position="127"/>
    </location>
</feature>
<reference evidence="4 5" key="2">
    <citation type="journal article" date="2011" name="ISME J.">
        <title>RNA-seq reveals cooperative metabolic interactions between two termite-gut spirochete species in co-culture.</title>
        <authorList>
            <person name="Rosenthal A.Z."/>
            <person name="Matson E.G."/>
            <person name="Eldar A."/>
            <person name="Leadbetter J.R."/>
        </authorList>
    </citation>
    <scope>NUCLEOTIDE SEQUENCE [LARGE SCALE GENOMIC DNA]</scope>
    <source>
        <strain evidence="5">ATCC BAA-887 / DSM 12427 / ZAS-2</strain>
    </source>
</reference>
<organism evidence="4 5">
    <name type="scientific">Treponema primitia (strain ATCC BAA-887 / DSM 12427 / ZAS-2)</name>
    <dbReference type="NCBI Taxonomy" id="545694"/>
    <lineage>
        <taxon>Bacteria</taxon>
        <taxon>Pseudomonadati</taxon>
        <taxon>Spirochaetota</taxon>
        <taxon>Spirochaetia</taxon>
        <taxon>Spirochaetales</taxon>
        <taxon>Treponemataceae</taxon>
        <taxon>Treponema</taxon>
    </lineage>
</organism>
<dbReference type="Gene3D" id="3.90.550.10">
    <property type="entry name" value="Spore Coat Polysaccharide Biosynthesis Protein SpsA, Chain A"/>
    <property type="match status" value="1"/>
</dbReference>
<dbReference type="EMBL" id="CP001843">
    <property type="protein sequence ID" value="AEF86394.1"/>
    <property type="molecule type" value="Genomic_DNA"/>
</dbReference>
<dbReference type="PANTHER" id="PTHR22916">
    <property type="entry name" value="GLYCOSYLTRANSFERASE"/>
    <property type="match status" value="1"/>
</dbReference>
<keyword evidence="1" id="KW-0328">Glycosyltransferase</keyword>
<evidence type="ECO:0000313" key="5">
    <source>
        <dbReference type="Proteomes" id="UP000009223"/>
    </source>
</evidence>
<gene>
    <name evidence="4" type="ordered locus">TREPR_2391</name>
</gene>
<dbReference type="PANTHER" id="PTHR22916:SF51">
    <property type="entry name" value="GLYCOSYLTRANSFERASE EPSH-RELATED"/>
    <property type="match status" value="1"/>
</dbReference>
<dbReference type="RefSeq" id="WP_015707813.1">
    <property type="nucleotide sequence ID" value="NC_015578.1"/>
</dbReference>
<keyword evidence="5" id="KW-1185">Reference proteome</keyword>
<dbReference type="STRING" id="545694.TREPR_2391"/>
<reference evidence="5" key="1">
    <citation type="submission" date="2009-12" db="EMBL/GenBank/DDBJ databases">
        <title>Complete sequence of Treponema primitia strain ZAS-2.</title>
        <authorList>
            <person name="Tetu S.G."/>
            <person name="Matson E."/>
            <person name="Ren Q."/>
            <person name="Seshadri R."/>
            <person name="Elbourne L."/>
            <person name="Hassan K.A."/>
            <person name="Durkin A."/>
            <person name="Radune D."/>
            <person name="Mohamoud Y."/>
            <person name="Shay R."/>
            <person name="Jin S."/>
            <person name="Zhang X."/>
            <person name="Lucey K."/>
            <person name="Ballor N.R."/>
            <person name="Ottesen E."/>
            <person name="Rosenthal R."/>
            <person name="Allen A."/>
            <person name="Leadbetter J.R."/>
            <person name="Paulsen I.T."/>
        </authorList>
    </citation>
    <scope>NUCLEOTIDE SEQUENCE [LARGE SCALE GENOMIC DNA]</scope>
    <source>
        <strain evidence="5">ATCC BAA-887 / DSM 12427 / ZAS-2</strain>
    </source>
</reference>
<dbReference type="Pfam" id="PF00535">
    <property type="entry name" value="Glycos_transf_2"/>
    <property type="match status" value="1"/>
</dbReference>